<reference evidence="2" key="1">
    <citation type="journal article" date="2020" name="mSystems">
        <title>Genome- and Community-Level Interaction Insights into Carbon Utilization and Element Cycling Functions of Hydrothermarchaeota in Hydrothermal Sediment.</title>
        <authorList>
            <person name="Zhou Z."/>
            <person name="Liu Y."/>
            <person name="Xu W."/>
            <person name="Pan J."/>
            <person name="Luo Z.H."/>
            <person name="Li M."/>
        </authorList>
    </citation>
    <scope>NUCLEOTIDE SEQUENCE [LARGE SCALE GENOMIC DNA]</scope>
    <source>
        <strain evidence="2">SpSt-381</strain>
    </source>
</reference>
<comment type="caution">
    <text evidence="2">The sequence shown here is derived from an EMBL/GenBank/DDBJ whole genome shotgun (WGS) entry which is preliminary data.</text>
</comment>
<proteinExistence type="predicted"/>
<evidence type="ECO:0008006" key="3">
    <source>
        <dbReference type="Google" id="ProtNLM"/>
    </source>
</evidence>
<feature type="chain" id="PRO_5032972309" description="Tetratricopeptide repeat protein" evidence="1">
    <location>
        <begin position="26"/>
        <end position="558"/>
    </location>
</feature>
<sequence>MTRRTPTLAAAGLLSLFALSAALPAASPAQPHAMTAVPEGENPPPLYHDLGSWTMPITASSPSVQAYFDQGLRLCYGFNHAEATRAFREAARRDPTCAMAWWGVAYAAGPNINMPMDDAARAVANEAIARAVALKAHVSPRERDFIDALATRYSTDPTAARAGLDSAYARAMKRLAQKYPDDADAAALHAEALLDLNPWNQWTHEGRPNPGTPALVAALERALARWPDHPGLNHFYIHTMEASTTPEKALAAARRLHDLVPGAGHLVHMPAHVYIRTGDWEQTVRTNEAAVRVDEAYIEQQRPEGIYPLMYYPHNVHFIWFGACMRGQSALAIEQGRKVAGLVGPDVVAAAPMVEFLPPVAFLTYVRFGRWADMLAVPRPGPGLPYTTAMWHYARGMALAATGDAAGAAAALDSLRAAARGFSVDHAIGTNTAPRLLRVASLVLSGESARRAKRWDVALRDLAAAAVAEDSLRFDEPPTWYYPSRHSLGAAQLEAGRAADAERTFRRELRRFPENGWSLYGLAAALRAQGKAREAEAVEARFRKAWERADVAIGASAF</sequence>
<dbReference type="InterPro" id="IPR011990">
    <property type="entry name" value="TPR-like_helical_dom_sf"/>
</dbReference>
<name>A0A832ICB8_UNCEI</name>
<dbReference type="AlphaFoldDB" id="A0A832ICB8"/>
<dbReference type="PANTHER" id="PTHR45588:SF1">
    <property type="entry name" value="WW DOMAIN-CONTAINING PROTEIN"/>
    <property type="match status" value="1"/>
</dbReference>
<feature type="signal peptide" evidence="1">
    <location>
        <begin position="1"/>
        <end position="25"/>
    </location>
</feature>
<keyword evidence="1" id="KW-0732">Signal</keyword>
<organism evidence="2">
    <name type="scientific">Eiseniibacteriota bacterium</name>
    <dbReference type="NCBI Taxonomy" id="2212470"/>
    <lineage>
        <taxon>Bacteria</taxon>
        <taxon>Candidatus Eiseniibacteriota</taxon>
    </lineage>
</organism>
<dbReference type="Gene3D" id="1.25.40.10">
    <property type="entry name" value="Tetratricopeptide repeat domain"/>
    <property type="match status" value="2"/>
</dbReference>
<dbReference type="SUPFAM" id="SSF48452">
    <property type="entry name" value="TPR-like"/>
    <property type="match status" value="2"/>
</dbReference>
<accession>A0A832ICB8</accession>
<gene>
    <name evidence="2" type="ORF">ENR23_13300</name>
</gene>
<evidence type="ECO:0000256" key="1">
    <source>
        <dbReference type="SAM" id="SignalP"/>
    </source>
</evidence>
<dbReference type="EMBL" id="DSQF01000026">
    <property type="protein sequence ID" value="HGZ44367.1"/>
    <property type="molecule type" value="Genomic_DNA"/>
</dbReference>
<dbReference type="PANTHER" id="PTHR45588">
    <property type="entry name" value="TPR DOMAIN-CONTAINING PROTEIN"/>
    <property type="match status" value="1"/>
</dbReference>
<evidence type="ECO:0000313" key="2">
    <source>
        <dbReference type="EMBL" id="HGZ44367.1"/>
    </source>
</evidence>
<protein>
    <recommendedName>
        <fullName evidence="3">Tetratricopeptide repeat protein</fullName>
    </recommendedName>
</protein>